<dbReference type="EMBL" id="FRDM01000022">
    <property type="protein sequence ID" value="SHN83887.1"/>
    <property type="molecule type" value="Genomic_DNA"/>
</dbReference>
<sequence>MEVCLWPPSVEAPARPLPLPAGRLTIPPRRPGRVVRFRLHDLLPAHVAALVSEWAHDPAEQRIVVRVSLDGTDDDEPSRSGCTS</sequence>
<protein>
    <submittedName>
        <fullName evidence="1">Uncharacterized protein</fullName>
    </submittedName>
</protein>
<proteinExistence type="predicted"/>
<dbReference type="AlphaFoldDB" id="A0A1M7ULW2"/>
<dbReference type="Proteomes" id="UP000184428">
    <property type="component" value="Unassembled WGS sequence"/>
</dbReference>
<organism evidence="1">
    <name type="scientific">Geodermatophilus obscurus</name>
    <dbReference type="NCBI Taxonomy" id="1861"/>
    <lineage>
        <taxon>Bacteria</taxon>
        <taxon>Bacillati</taxon>
        <taxon>Actinomycetota</taxon>
        <taxon>Actinomycetes</taxon>
        <taxon>Geodermatophilales</taxon>
        <taxon>Geodermatophilaceae</taxon>
        <taxon>Geodermatophilus</taxon>
    </lineage>
</organism>
<evidence type="ECO:0000313" key="1">
    <source>
        <dbReference type="EMBL" id="SHN83887.1"/>
    </source>
</evidence>
<gene>
    <name evidence="1" type="ORF">SAMN05660350_03500</name>
</gene>
<reference evidence="1" key="1">
    <citation type="submission" date="2016-12" db="EMBL/GenBank/DDBJ databases">
        <authorList>
            <person name="Song W.-J."/>
            <person name="Kurnit D.M."/>
        </authorList>
    </citation>
    <scope>NUCLEOTIDE SEQUENCE [LARGE SCALE GENOMIC DNA]</scope>
    <source>
        <strain evidence="1">DSM 43162</strain>
    </source>
</reference>
<accession>A0A1M7ULW2</accession>
<name>A0A1M7ULW2_9ACTN</name>